<keyword evidence="1" id="KW-0472">Membrane</keyword>
<evidence type="ECO:0000313" key="2">
    <source>
        <dbReference type="EMBL" id="KAG7516086.1"/>
    </source>
</evidence>
<gene>
    <name evidence="2" type="ORF">JOB18_022412</name>
</gene>
<comment type="caution">
    <text evidence="2">The sequence shown here is derived from an EMBL/GenBank/DDBJ whole genome shotgun (WGS) entry which is preliminary data.</text>
</comment>
<name>A0AAV6SE64_SOLSE</name>
<dbReference type="Proteomes" id="UP000693946">
    <property type="component" value="Linkage Group LG13"/>
</dbReference>
<keyword evidence="3" id="KW-1185">Reference proteome</keyword>
<reference evidence="2 3" key="1">
    <citation type="journal article" date="2021" name="Sci. Rep.">
        <title>Chromosome anchoring in Senegalese sole (Solea senegalensis) reveals sex-associated markers and genome rearrangements in flatfish.</title>
        <authorList>
            <person name="Guerrero-Cozar I."/>
            <person name="Gomez-Garrido J."/>
            <person name="Berbel C."/>
            <person name="Martinez-Blanch J.F."/>
            <person name="Alioto T."/>
            <person name="Claros M.G."/>
            <person name="Gagnaire P.A."/>
            <person name="Manchado M."/>
        </authorList>
    </citation>
    <scope>NUCLEOTIDE SEQUENCE [LARGE SCALE GENOMIC DNA]</scope>
    <source>
        <strain evidence="2">Sse05_10M</strain>
    </source>
</reference>
<keyword evidence="1" id="KW-1133">Transmembrane helix</keyword>
<organism evidence="2 3">
    <name type="scientific">Solea senegalensis</name>
    <name type="common">Senegalese sole</name>
    <dbReference type="NCBI Taxonomy" id="28829"/>
    <lineage>
        <taxon>Eukaryota</taxon>
        <taxon>Metazoa</taxon>
        <taxon>Chordata</taxon>
        <taxon>Craniata</taxon>
        <taxon>Vertebrata</taxon>
        <taxon>Euteleostomi</taxon>
        <taxon>Actinopterygii</taxon>
        <taxon>Neopterygii</taxon>
        <taxon>Teleostei</taxon>
        <taxon>Neoteleostei</taxon>
        <taxon>Acanthomorphata</taxon>
        <taxon>Carangaria</taxon>
        <taxon>Pleuronectiformes</taxon>
        <taxon>Pleuronectoidei</taxon>
        <taxon>Soleidae</taxon>
        <taxon>Solea</taxon>
    </lineage>
</organism>
<keyword evidence="1" id="KW-0812">Transmembrane</keyword>
<dbReference type="AlphaFoldDB" id="A0AAV6SE64"/>
<dbReference type="EMBL" id="JAGKHQ010000005">
    <property type="protein sequence ID" value="KAG7516086.1"/>
    <property type="molecule type" value="Genomic_DNA"/>
</dbReference>
<evidence type="ECO:0000313" key="3">
    <source>
        <dbReference type="Proteomes" id="UP000693946"/>
    </source>
</evidence>
<sequence>MSIKHCHNFDVIWRRRNARLKPETLKADGKLHSQQLHTPTGRVKCFKRVNIPLVHLLLFFLFVYTGYKCRHCYSGFY</sequence>
<evidence type="ECO:0000256" key="1">
    <source>
        <dbReference type="SAM" id="Phobius"/>
    </source>
</evidence>
<proteinExistence type="predicted"/>
<protein>
    <submittedName>
        <fullName evidence="2">Uncharacterized protein</fullName>
    </submittedName>
</protein>
<accession>A0AAV6SE64</accession>
<feature type="transmembrane region" description="Helical" evidence="1">
    <location>
        <begin position="49"/>
        <end position="67"/>
    </location>
</feature>